<proteinExistence type="predicted"/>
<evidence type="ECO:0000313" key="2">
    <source>
        <dbReference type="EMBL" id="EEX19698.1"/>
    </source>
</evidence>
<dbReference type="Proteomes" id="UP000003327">
    <property type="component" value="Unassembled WGS sequence"/>
</dbReference>
<gene>
    <name evidence="2" type="ORF">HMPREF0973_00640</name>
</gene>
<protein>
    <submittedName>
        <fullName evidence="2">Uncharacterized protein</fullName>
    </submittedName>
</protein>
<reference evidence="2 3" key="1">
    <citation type="submission" date="2009-09" db="EMBL/GenBank/DDBJ databases">
        <authorList>
            <person name="Weinstock G."/>
            <person name="Sodergren E."/>
            <person name="Clifton S."/>
            <person name="Fulton L."/>
            <person name="Fulton B."/>
            <person name="Courtney L."/>
            <person name="Fronick C."/>
            <person name="Harrison M."/>
            <person name="Strong C."/>
            <person name="Farmer C."/>
            <person name="Delahaunty K."/>
            <person name="Markovic C."/>
            <person name="Hall O."/>
            <person name="Minx P."/>
            <person name="Tomlinson C."/>
            <person name="Mitreva M."/>
            <person name="Nelson J."/>
            <person name="Hou S."/>
            <person name="Wollam A."/>
            <person name="Pepin K.H."/>
            <person name="Johnson M."/>
            <person name="Bhonagiri V."/>
            <person name="Nash W.E."/>
            <person name="Warren W."/>
            <person name="Chinwalla A."/>
            <person name="Mardis E.R."/>
            <person name="Wilson R.K."/>
        </authorList>
    </citation>
    <scope>NUCLEOTIDE SEQUENCE [LARGE SCALE GENOMIC DNA]</scope>
    <source>
        <strain evidence="2 3">F0319</strain>
    </source>
</reference>
<feature type="transmembrane region" description="Helical" evidence="1">
    <location>
        <begin position="24"/>
        <end position="44"/>
    </location>
</feature>
<accession>C9MM14</accession>
<name>C9MM14_9BACT</name>
<evidence type="ECO:0000256" key="1">
    <source>
        <dbReference type="SAM" id="Phobius"/>
    </source>
</evidence>
<keyword evidence="1" id="KW-0472">Membrane</keyword>
<sequence length="47" mass="5550">MVISKREDFVIDITEFSFYSIKGVFFFVLLLLILVCLPILLLNLHLY</sequence>
<dbReference type="AlphaFoldDB" id="C9MM14"/>
<keyword evidence="3" id="KW-1185">Reference proteome</keyword>
<organism evidence="2 3">
    <name type="scientific">Prevotella veroralis F0319</name>
    <dbReference type="NCBI Taxonomy" id="649761"/>
    <lineage>
        <taxon>Bacteria</taxon>
        <taxon>Pseudomonadati</taxon>
        <taxon>Bacteroidota</taxon>
        <taxon>Bacteroidia</taxon>
        <taxon>Bacteroidales</taxon>
        <taxon>Prevotellaceae</taxon>
        <taxon>Prevotella</taxon>
    </lineage>
</organism>
<dbReference type="HOGENOM" id="CLU_3171806_0_0_10"/>
<keyword evidence="1" id="KW-0812">Transmembrane</keyword>
<comment type="caution">
    <text evidence="2">The sequence shown here is derived from an EMBL/GenBank/DDBJ whole genome shotgun (WGS) entry which is preliminary data.</text>
</comment>
<dbReference type="STRING" id="649761.HMPREF0973_00640"/>
<keyword evidence="1" id="KW-1133">Transmembrane helix</keyword>
<evidence type="ECO:0000313" key="3">
    <source>
        <dbReference type="Proteomes" id="UP000003327"/>
    </source>
</evidence>
<dbReference type="EMBL" id="ACVA01000013">
    <property type="protein sequence ID" value="EEX19698.1"/>
    <property type="molecule type" value="Genomic_DNA"/>
</dbReference>